<dbReference type="RefSeq" id="WP_068401932.1">
    <property type="nucleotide sequence ID" value="NZ_CP014504.1"/>
</dbReference>
<accession>A0A127VE25</accession>
<dbReference type="Pfam" id="PF00440">
    <property type="entry name" value="TetR_N"/>
    <property type="match status" value="1"/>
</dbReference>
<dbReference type="PRINTS" id="PR00455">
    <property type="entry name" value="HTHTETR"/>
</dbReference>
<evidence type="ECO:0000256" key="1">
    <source>
        <dbReference type="ARBA" id="ARBA00023015"/>
    </source>
</evidence>
<keyword evidence="1" id="KW-0805">Transcription regulation</keyword>
<evidence type="ECO:0000259" key="5">
    <source>
        <dbReference type="PROSITE" id="PS50977"/>
    </source>
</evidence>
<organism evidence="6 7">
    <name type="scientific">Pedobacter cryoconitis</name>
    <dbReference type="NCBI Taxonomy" id="188932"/>
    <lineage>
        <taxon>Bacteria</taxon>
        <taxon>Pseudomonadati</taxon>
        <taxon>Bacteroidota</taxon>
        <taxon>Sphingobacteriia</taxon>
        <taxon>Sphingobacteriales</taxon>
        <taxon>Sphingobacteriaceae</taxon>
        <taxon>Pedobacter</taxon>
    </lineage>
</organism>
<dbReference type="KEGG" id="pcm:AY601_2729"/>
<dbReference type="PROSITE" id="PS50977">
    <property type="entry name" value="HTH_TETR_2"/>
    <property type="match status" value="1"/>
</dbReference>
<dbReference type="EMBL" id="CP014504">
    <property type="protein sequence ID" value="AMP99613.1"/>
    <property type="molecule type" value="Genomic_DNA"/>
</dbReference>
<protein>
    <submittedName>
        <fullName evidence="6">TetR family transcriptional regulator</fullName>
    </submittedName>
</protein>
<proteinExistence type="predicted"/>
<dbReference type="PANTHER" id="PTHR47506:SF3">
    <property type="entry name" value="HTH-TYPE TRANSCRIPTIONAL REGULATOR LMRA"/>
    <property type="match status" value="1"/>
</dbReference>
<dbReference type="InterPro" id="IPR001647">
    <property type="entry name" value="HTH_TetR"/>
</dbReference>
<dbReference type="PATRIC" id="fig|188932.3.peg.2843"/>
<dbReference type="OrthoDB" id="9798857at2"/>
<keyword evidence="3" id="KW-0804">Transcription</keyword>
<reference evidence="6 7" key="1">
    <citation type="submission" date="2016-03" db="EMBL/GenBank/DDBJ databases">
        <title>Complete genome sequence of Pedobacter cryoconitis PAMC 27485.</title>
        <authorList>
            <person name="Lee J."/>
            <person name="Kim O.-S."/>
        </authorList>
    </citation>
    <scope>NUCLEOTIDE SEQUENCE [LARGE SCALE GENOMIC DNA]</scope>
    <source>
        <strain evidence="6 7">PAMC 27485</strain>
    </source>
</reference>
<evidence type="ECO:0000256" key="2">
    <source>
        <dbReference type="ARBA" id="ARBA00023125"/>
    </source>
</evidence>
<keyword evidence="7" id="KW-1185">Reference proteome</keyword>
<feature type="domain" description="HTH tetR-type" evidence="5">
    <location>
        <begin position="9"/>
        <end position="69"/>
    </location>
</feature>
<dbReference type="Gene3D" id="1.10.357.10">
    <property type="entry name" value="Tetracycline Repressor, domain 2"/>
    <property type="match status" value="1"/>
</dbReference>
<dbReference type="InterPro" id="IPR009057">
    <property type="entry name" value="Homeodomain-like_sf"/>
</dbReference>
<dbReference type="InterPro" id="IPR036271">
    <property type="entry name" value="Tet_transcr_reg_TetR-rel_C_sf"/>
</dbReference>
<dbReference type="AlphaFoldDB" id="A0A127VE25"/>
<dbReference type="Pfam" id="PF16925">
    <property type="entry name" value="TetR_C_13"/>
    <property type="match status" value="1"/>
</dbReference>
<gene>
    <name evidence="6" type="ORF">AY601_2729</name>
</gene>
<sequence>MNKSYTKAERTRNFIIESTAVIFNKKGYAGTSLSDLTKATGLTKGSIYGNFENKEEVAVAVFDYNYSRVANLTSQEVNRATTCYDKLMAYVRVYQKIIKETMNRGGCPVLNTATEADDTNELLRKRAADVVLNWEGNLTAIIKKGILKKEFKTNIDPRKTALSIIALIEGGIMISNITGDVTSMDLILNTVETLIDQIER</sequence>
<dbReference type="InterPro" id="IPR011075">
    <property type="entry name" value="TetR_C"/>
</dbReference>
<dbReference type="GO" id="GO:0003677">
    <property type="term" value="F:DNA binding"/>
    <property type="evidence" value="ECO:0007669"/>
    <property type="project" value="UniProtKB-UniRule"/>
</dbReference>
<dbReference type="PANTHER" id="PTHR47506">
    <property type="entry name" value="TRANSCRIPTIONAL REGULATORY PROTEIN"/>
    <property type="match status" value="1"/>
</dbReference>
<name>A0A127VE25_9SPHI</name>
<evidence type="ECO:0000313" key="7">
    <source>
        <dbReference type="Proteomes" id="UP000071561"/>
    </source>
</evidence>
<feature type="DNA-binding region" description="H-T-H motif" evidence="4">
    <location>
        <begin position="32"/>
        <end position="51"/>
    </location>
</feature>
<evidence type="ECO:0000313" key="6">
    <source>
        <dbReference type="EMBL" id="AMP99613.1"/>
    </source>
</evidence>
<keyword evidence="2 4" id="KW-0238">DNA-binding</keyword>
<evidence type="ECO:0000256" key="3">
    <source>
        <dbReference type="ARBA" id="ARBA00023163"/>
    </source>
</evidence>
<dbReference type="SUPFAM" id="SSF48498">
    <property type="entry name" value="Tetracyclin repressor-like, C-terminal domain"/>
    <property type="match status" value="1"/>
</dbReference>
<dbReference type="SUPFAM" id="SSF46689">
    <property type="entry name" value="Homeodomain-like"/>
    <property type="match status" value="1"/>
</dbReference>
<evidence type="ECO:0000256" key="4">
    <source>
        <dbReference type="PROSITE-ProRule" id="PRU00335"/>
    </source>
</evidence>
<dbReference type="Proteomes" id="UP000071561">
    <property type="component" value="Chromosome"/>
</dbReference>